<evidence type="ECO:0000256" key="1">
    <source>
        <dbReference type="ARBA" id="ARBA00004189"/>
    </source>
</evidence>
<proteinExistence type="inferred from homology"/>
<accession>A0A7R9AEP2</accession>
<keyword evidence="7" id="KW-0472">Membrane</keyword>
<organism evidence="14">
    <name type="scientific">Darwinula stevensoni</name>
    <dbReference type="NCBI Taxonomy" id="69355"/>
    <lineage>
        <taxon>Eukaryota</taxon>
        <taxon>Metazoa</taxon>
        <taxon>Ecdysozoa</taxon>
        <taxon>Arthropoda</taxon>
        <taxon>Crustacea</taxon>
        <taxon>Oligostraca</taxon>
        <taxon>Ostracoda</taxon>
        <taxon>Podocopa</taxon>
        <taxon>Podocopida</taxon>
        <taxon>Darwinulocopina</taxon>
        <taxon>Darwinuloidea</taxon>
        <taxon>Darwinulidae</taxon>
        <taxon>Darwinula</taxon>
    </lineage>
</organism>
<keyword evidence="9" id="KW-0675">Receptor</keyword>
<keyword evidence="4" id="KW-1003">Cell membrane</keyword>
<evidence type="ECO:0000256" key="13">
    <source>
        <dbReference type="SAM" id="MobiDB-lite"/>
    </source>
</evidence>
<sequence>MAHRAKDLKLPFIAPFTAELIWTRFNMTLMQRIKVKELYWGKRYPILKLLKNMGIKNFRGVKDDKMGIYIERNDTDDGLYLVATGKNNPEDYTRILRWNQYTTKVPWWGDTPCSMINGTDGNNFRPFLTKESKIYAFNPDVCSSHLNFESFFEECLILLLKAPTFSPEYSDTQIQQGIGARLHSYRFPHISLAHPGTQLATLKEGVETYDHWVKPFVPVYWYTYVFNVTNPDWQSKGQRPRFHELGPYVYWEFMEKRNITFYDNGTLSYRQYRAFYFQPDMSKGKETDEIYTLNPVLLTMAHRAKDLKLPFIAPFTAELIWTRFNMTLMQRIKVKELYWGKRYPILKLLKNMGIKNFRGVKDDKMGIYIERNDTDDGLYLVATGKNNPEDYTRILRWNQYTTKVPWWGDTPCSMINGTDGNNFRPFLTKESKIYAFNPDVCRSAHMTYREPMEFMGVPGYRFRPPPCTYVSSRDDPANACFCETKECLGNGVLNSSSCLESPVTLSSPHFLHADPKFVNDAPGLKPVEEEHGSYAELEPNSGVPLRLSKKVQVSFQLAPLAGFPTLQGVPDMIFPVTWLEEKAILSPETAALFHTRLLTPLLISSTVSKAAIVLGVMLLLAWVPLYIARSAGHQGGIRGFHGGADPNDDQRKRREAEKEDGRPTEGGWDSVALPSADGARPNGSEGAPLPDEVESVTELASAALIAATAETDCVAMEDSGDPLFN</sequence>
<dbReference type="PANTHER" id="PTHR11923:SF110">
    <property type="entry name" value="SCAVENGER RECEPTOR CLASS B MEMBER 1"/>
    <property type="match status" value="1"/>
</dbReference>
<gene>
    <name evidence="14" type="ORF">DSTB1V02_LOCUS12596</name>
</gene>
<keyword evidence="6" id="KW-1133">Transmembrane helix</keyword>
<evidence type="ECO:0000256" key="6">
    <source>
        <dbReference type="ARBA" id="ARBA00022989"/>
    </source>
</evidence>
<dbReference type="EMBL" id="CAJPEV010004934">
    <property type="protein sequence ID" value="CAG0902507.1"/>
    <property type="molecule type" value="Genomic_DNA"/>
</dbReference>
<keyword evidence="5" id="KW-0812">Transmembrane</keyword>
<evidence type="ECO:0000313" key="15">
    <source>
        <dbReference type="Proteomes" id="UP000677054"/>
    </source>
</evidence>
<reference evidence="14" key="1">
    <citation type="submission" date="2020-11" db="EMBL/GenBank/DDBJ databases">
        <authorList>
            <person name="Tran Van P."/>
        </authorList>
    </citation>
    <scope>NUCLEOTIDE SEQUENCE</scope>
</reference>
<evidence type="ECO:0000313" key="14">
    <source>
        <dbReference type="EMBL" id="CAD7252845.1"/>
    </source>
</evidence>
<dbReference type="Proteomes" id="UP000677054">
    <property type="component" value="Unassembled WGS sequence"/>
</dbReference>
<evidence type="ECO:0000256" key="5">
    <source>
        <dbReference type="ARBA" id="ARBA00022692"/>
    </source>
</evidence>
<evidence type="ECO:0000256" key="11">
    <source>
        <dbReference type="ARBA" id="ARBA00040821"/>
    </source>
</evidence>
<dbReference type="PANTHER" id="PTHR11923">
    <property type="entry name" value="SCAVENGER RECEPTOR CLASS B TYPE-1 SR-B1"/>
    <property type="match status" value="1"/>
</dbReference>
<evidence type="ECO:0000256" key="3">
    <source>
        <dbReference type="ARBA" id="ARBA00010532"/>
    </source>
</evidence>
<keyword evidence="10" id="KW-0325">Glycoprotein</keyword>
<keyword evidence="15" id="KW-1185">Reference proteome</keyword>
<evidence type="ECO:0000256" key="7">
    <source>
        <dbReference type="ARBA" id="ARBA00023136"/>
    </source>
</evidence>
<comment type="subcellular location">
    <subcellularLocation>
        <location evidence="2">Cell membrane</location>
        <topology evidence="2">Multi-pass membrane protein</topology>
    </subcellularLocation>
    <subcellularLocation>
        <location evidence="1">Membrane</location>
        <location evidence="1">Caveola</location>
        <topology evidence="1">Multi-pass membrane protein</topology>
    </subcellularLocation>
</comment>
<evidence type="ECO:0000256" key="4">
    <source>
        <dbReference type="ARBA" id="ARBA00022475"/>
    </source>
</evidence>
<dbReference type="InterPro" id="IPR002159">
    <property type="entry name" value="CD36_fam"/>
</dbReference>
<evidence type="ECO:0000256" key="9">
    <source>
        <dbReference type="ARBA" id="ARBA00023170"/>
    </source>
</evidence>
<feature type="compositionally biased region" description="Basic and acidic residues" evidence="13">
    <location>
        <begin position="648"/>
        <end position="663"/>
    </location>
</feature>
<feature type="region of interest" description="Disordered" evidence="13">
    <location>
        <begin position="638"/>
        <end position="693"/>
    </location>
</feature>
<dbReference type="GO" id="GO:0005044">
    <property type="term" value="F:scavenger receptor activity"/>
    <property type="evidence" value="ECO:0007669"/>
    <property type="project" value="TreeGrafter"/>
</dbReference>
<dbReference type="EMBL" id="LR904451">
    <property type="protein sequence ID" value="CAD7252845.1"/>
    <property type="molecule type" value="Genomic_DNA"/>
</dbReference>
<dbReference type="GO" id="GO:0005737">
    <property type="term" value="C:cytoplasm"/>
    <property type="evidence" value="ECO:0007669"/>
    <property type="project" value="TreeGrafter"/>
</dbReference>
<dbReference type="PRINTS" id="PR01609">
    <property type="entry name" value="CD36FAMILY"/>
</dbReference>
<keyword evidence="8" id="KW-1015">Disulfide bond</keyword>
<dbReference type="Pfam" id="PF01130">
    <property type="entry name" value="CD36"/>
    <property type="match status" value="2"/>
</dbReference>
<dbReference type="OrthoDB" id="514335at2759"/>
<evidence type="ECO:0000256" key="2">
    <source>
        <dbReference type="ARBA" id="ARBA00004651"/>
    </source>
</evidence>
<evidence type="ECO:0000256" key="8">
    <source>
        <dbReference type="ARBA" id="ARBA00023157"/>
    </source>
</evidence>
<protein>
    <recommendedName>
        <fullName evidence="11">Scavenger receptor class B member 1</fullName>
    </recommendedName>
    <alternativeName>
        <fullName evidence="12">SR-BI</fullName>
    </alternativeName>
</protein>
<dbReference type="GO" id="GO:0016020">
    <property type="term" value="C:membrane"/>
    <property type="evidence" value="ECO:0007669"/>
    <property type="project" value="UniProtKB-SubCell"/>
</dbReference>
<evidence type="ECO:0000256" key="12">
    <source>
        <dbReference type="ARBA" id="ARBA00042244"/>
    </source>
</evidence>
<dbReference type="AlphaFoldDB" id="A0A7R9AEP2"/>
<evidence type="ECO:0000256" key="10">
    <source>
        <dbReference type="ARBA" id="ARBA00023180"/>
    </source>
</evidence>
<comment type="similarity">
    <text evidence="3">Belongs to the CD36 family.</text>
</comment>
<name>A0A7R9AEP2_9CRUS</name>